<organism evidence="3 4">
    <name type="scientific">Vibrio algivorus</name>
    <dbReference type="NCBI Taxonomy" id="1667024"/>
    <lineage>
        <taxon>Bacteria</taxon>
        <taxon>Pseudomonadati</taxon>
        <taxon>Pseudomonadota</taxon>
        <taxon>Gammaproteobacteria</taxon>
        <taxon>Vibrionales</taxon>
        <taxon>Vibrionaceae</taxon>
        <taxon>Vibrio</taxon>
    </lineage>
</organism>
<feature type="coiled-coil region" evidence="1">
    <location>
        <begin position="53"/>
        <end position="90"/>
    </location>
</feature>
<evidence type="ECO:0000256" key="1">
    <source>
        <dbReference type="SAM" id="Coils"/>
    </source>
</evidence>
<dbReference type="OrthoDB" id="5906336at2"/>
<evidence type="ECO:0000313" key="3">
    <source>
        <dbReference type="EMBL" id="TVO39926.1"/>
    </source>
</evidence>
<keyword evidence="2" id="KW-0732">Signal</keyword>
<gene>
    <name evidence="3" type="ORF">FOF44_00210</name>
</gene>
<evidence type="ECO:0000256" key="2">
    <source>
        <dbReference type="SAM" id="SignalP"/>
    </source>
</evidence>
<feature type="signal peptide" evidence="2">
    <location>
        <begin position="1"/>
        <end position="24"/>
    </location>
</feature>
<name>A0A557PGZ1_9VIBR</name>
<reference evidence="3 4" key="1">
    <citation type="submission" date="2019-07" db="EMBL/GenBank/DDBJ databases">
        <title>The draft genome sequence of Vibrio algivorus M1486.</title>
        <authorList>
            <person name="Meng X."/>
        </authorList>
    </citation>
    <scope>NUCLEOTIDE SEQUENCE [LARGE SCALE GENOMIC DNA]</scope>
    <source>
        <strain evidence="3 4">M1486</strain>
    </source>
</reference>
<dbReference type="RefSeq" id="WP_144229657.1">
    <property type="nucleotide sequence ID" value="NZ_CANNCB010000028.1"/>
</dbReference>
<feature type="chain" id="PRO_5021780428" description="P-type conjugative transfer protein TrbJ" evidence="2">
    <location>
        <begin position="25"/>
        <end position="279"/>
    </location>
</feature>
<sequence>MKTLKRTAVISSLLFSLFAHPVLATGFPVLDAANFLQNVEGYLNDLAMYTDSLDNTIHNIETAENTLRQYQKLTQQYNLLMRQAQRLQTSMSQHDWDALWHEAFTIMKNKPFQGLDLRTNTTGLYGSEHIVKNVEKQYGAQLNKAQMTALANETLGELPEDYDRSYERSNLAIYQAGQVASFEQRSAEMRKQIQTIDGDRQNLGDASELQTLQVIAAQNQILLSQIADLSELQKTQLELSNSAEFERAAKDQQQKQAQLEQIQYLNTHPIEIDETPLMP</sequence>
<evidence type="ECO:0000313" key="4">
    <source>
        <dbReference type="Proteomes" id="UP000319828"/>
    </source>
</evidence>
<evidence type="ECO:0008006" key="5">
    <source>
        <dbReference type="Google" id="ProtNLM"/>
    </source>
</evidence>
<dbReference type="EMBL" id="VMKJ01000001">
    <property type="protein sequence ID" value="TVO39926.1"/>
    <property type="molecule type" value="Genomic_DNA"/>
</dbReference>
<comment type="caution">
    <text evidence="3">The sequence shown here is derived from an EMBL/GenBank/DDBJ whole genome shotgun (WGS) entry which is preliminary data.</text>
</comment>
<protein>
    <recommendedName>
        <fullName evidence="5">P-type conjugative transfer protein TrbJ</fullName>
    </recommendedName>
</protein>
<accession>A0A557PGZ1</accession>
<keyword evidence="1" id="KW-0175">Coiled coil</keyword>
<dbReference type="AlphaFoldDB" id="A0A557PGZ1"/>
<proteinExistence type="predicted"/>
<dbReference type="Proteomes" id="UP000319828">
    <property type="component" value="Unassembled WGS sequence"/>
</dbReference>